<evidence type="ECO:0000259" key="4">
    <source>
        <dbReference type="PROSITE" id="PS01031"/>
    </source>
</evidence>
<dbReference type="Pfam" id="PF00011">
    <property type="entry name" value="HSP20"/>
    <property type="match status" value="1"/>
</dbReference>
<sequence length="83" mass="9467">MNVCMNVCMSSVLVVDDSCPKESKSTTTQYHRRVISYGKFSRSFELADNIEFELITAKHNDGVLQITVPKKKHLTPKHIKITK</sequence>
<evidence type="ECO:0000256" key="3">
    <source>
        <dbReference type="RuleBase" id="RU003616"/>
    </source>
</evidence>
<proteinExistence type="inferred from homology"/>
<dbReference type="InterPro" id="IPR002068">
    <property type="entry name" value="A-crystallin/Hsp20_dom"/>
</dbReference>
<dbReference type="InterPro" id="IPR008978">
    <property type="entry name" value="HSP20-like_chaperone"/>
</dbReference>
<protein>
    <recommendedName>
        <fullName evidence="4">SHSP domain-containing protein</fullName>
    </recommendedName>
</protein>
<dbReference type="SUPFAM" id="SSF49764">
    <property type="entry name" value="HSP20-like chaperones"/>
    <property type="match status" value="1"/>
</dbReference>
<evidence type="ECO:0000256" key="1">
    <source>
        <dbReference type="ARBA" id="ARBA00023016"/>
    </source>
</evidence>
<evidence type="ECO:0000313" key="5">
    <source>
        <dbReference type="EMBL" id="EGG18689.1"/>
    </source>
</evidence>
<dbReference type="Proteomes" id="UP000007797">
    <property type="component" value="Unassembled WGS sequence"/>
</dbReference>
<dbReference type="KEGG" id="dfa:DFA_04185"/>
<dbReference type="OrthoDB" id="1431247at2759"/>
<dbReference type="PANTHER" id="PTHR11527">
    <property type="entry name" value="HEAT-SHOCK PROTEIN 20 FAMILY MEMBER"/>
    <property type="match status" value="1"/>
</dbReference>
<keyword evidence="6" id="KW-1185">Reference proteome</keyword>
<dbReference type="RefSeq" id="XP_004366593.1">
    <property type="nucleotide sequence ID" value="XM_004366536.1"/>
</dbReference>
<evidence type="ECO:0000256" key="2">
    <source>
        <dbReference type="PROSITE-ProRule" id="PRU00285"/>
    </source>
</evidence>
<comment type="similarity">
    <text evidence="2 3">Belongs to the small heat shock protein (HSP20) family.</text>
</comment>
<name>F4Q1I8_CACFS</name>
<reference evidence="6" key="1">
    <citation type="journal article" date="2011" name="Genome Res.">
        <title>Phylogeny-wide analysis of social amoeba genomes highlights ancient origins for complex intercellular communication.</title>
        <authorList>
            <person name="Heidel A.J."/>
            <person name="Lawal H.M."/>
            <person name="Felder M."/>
            <person name="Schilde C."/>
            <person name="Helps N.R."/>
            <person name="Tunggal B."/>
            <person name="Rivero F."/>
            <person name="John U."/>
            <person name="Schleicher M."/>
            <person name="Eichinger L."/>
            <person name="Platzer M."/>
            <person name="Noegel A.A."/>
            <person name="Schaap P."/>
            <person name="Gloeckner G."/>
        </authorList>
    </citation>
    <scope>NUCLEOTIDE SEQUENCE [LARGE SCALE GENOMIC DNA]</scope>
    <source>
        <strain evidence="6">SH3</strain>
    </source>
</reference>
<dbReference type="InterPro" id="IPR031107">
    <property type="entry name" value="Small_HSP"/>
</dbReference>
<accession>F4Q1I8</accession>
<dbReference type="PROSITE" id="PS01031">
    <property type="entry name" value="SHSP"/>
    <property type="match status" value="1"/>
</dbReference>
<dbReference type="Gene3D" id="2.60.40.790">
    <property type="match status" value="1"/>
</dbReference>
<dbReference type="AlphaFoldDB" id="F4Q1I8"/>
<gene>
    <name evidence="5" type="ORF">DFA_04185</name>
</gene>
<keyword evidence="1" id="KW-0346">Stress response</keyword>
<dbReference type="CDD" id="cd06464">
    <property type="entry name" value="ACD_sHsps-like"/>
    <property type="match status" value="1"/>
</dbReference>
<feature type="domain" description="SHSP" evidence="4">
    <location>
        <begin position="1"/>
        <end position="83"/>
    </location>
</feature>
<organism evidence="5 6">
    <name type="scientific">Cavenderia fasciculata</name>
    <name type="common">Slime mold</name>
    <name type="synonym">Dictyostelium fasciculatum</name>
    <dbReference type="NCBI Taxonomy" id="261658"/>
    <lineage>
        <taxon>Eukaryota</taxon>
        <taxon>Amoebozoa</taxon>
        <taxon>Evosea</taxon>
        <taxon>Eumycetozoa</taxon>
        <taxon>Dictyostelia</taxon>
        <taxon>Acytosteliales</taxon>
        <taxon>Cavenderiaceae</taxon>
        <taxon>Cavenderia</taxon>
    </lineage>
</organism>
<dbReference type="EMBL" id="GL883018">
    <property type="protein sequence ID" value="EGG18689.1"/>
    <property type="molecule type" value="Genomic_DNA"/>
</dbReference>
<evidence type="ECO:0000313" key="6">
    <source>
        <dbReference type="Proteomes" id="UP000007797"/>
    </source>
</evidence>
<dbReference type="STRING" id="1054147.F4Q1I8"/>
<dbReference type="GeneID" id="14870663"/>